<dbReference type="RefSeq" id="WP_150595775.1">
    <property type="nucleotide sequence ID" value="NZ_CABVIJ010000001.1"/>
</dbReference>
<sequence>MDYTCRLLLRPCARSLGFADVGELGDLDQHSEMDGEANLNTLMITVDWGCGRHFRAVRYLKPYVICTAHPHEGSGAVCKEVAVPGGESVERGESIDRDVIL</sequence>
<dbReference type="EMBL" id="CABVIJ010000001">
    <property type="protein sequence ID" value="VVO48818.1"/>
    <property type="molecule type" value="Genomic_DNA"/>
</dbReference>
<dbReference type="Proteomes" id="UP000325779">
    <property type="component" value="Unassembled WGS sequence"/>
</dbReference>
<protein>
    <submittedName>
        <fullName evidence="1">Uncharacterized protein</fullName>
    </submittedName>
</protein>
<name>A0ABD7V9Z6_PSEFL</name>
<comment type="caution">
    <text evidence="1">The sequence shown here is derived from an EMBL/GenBank/DDBJ whole genome shotgun (WGS) entry which is preliminary data.</text>
</comment>
<organism evidence="1 2">
    <name type="scientific">Pseudomonas fluorescens</name>
    <dbReference type="NCBI Taxonomy" id="294"/>
    <lineage>
        <taxon>Bacteria</taxon>
        <taxon>Pseudomonadati</taxon>
        <taxon>Pseudomonadota</taxon>
        <taxon>Gammaproteobacteria</taxon>
        <taxon>Pseudomonadales</taxon>
        <taxon>Pseudomonadaceae</taxon>
        <taxon>Pseudomonas</taxon>
    </lineage>
</organism>
<accession>A0ABD7V9Z6</accession>
<proteinExistence type="predicted"/>
<evidence type="ECO:0000313" key="2">
    <source>
        <dbReference type="Proteomes" id="UP000325779"/>
    </source>
</evidence>
<evidence type="ECO:0000313" key="1">
    <source>
        <dbReference type="EMBL" id="VVO48818.1"/>
    </source>
</evidence>
<dbReference type="AlphaFoldDB" id="A0ABD7V9Z6"/>
<gene>
    <name evidence="1" type="ORF">PS732_00205</name>
</gene>
<reference evidence="1 2" key="1">
    <citation type="submission" date="2019-09" db="EMBL/GenBank/DDBJ databases">
        <authorList>
            <person name="Chandra G."/>
            <person name="Truman W A."/>
        </authorList>
    </citation>
    <scope>NUCLEOTIDE SEQUENCE [LARGE SCALE GENOMIC DNA]</scope>
    <source>
        <strain evidence="1">PS732</strain>
    </source>
</reference>